<dbReference type="InterPro" id="IPR039391">
    <property type="entry name" value="Phytocyanin-like"/>
</dbReference>
<evidence type="ECO:0000256" key="9">
    <source>
        <dbReference type="ARBA" id="ARBA00023136"/>
    </source>
</evidence>
<dbReference type="Gene3D" id="2.60.40.420">
    <property type="entry name" value="Cupredoxins - blue copper proteins"/>
    <property type="match status" value="1"/>
</dbReference>
<evidence type="ECO:0000256" key="6">
    <source>
        <dbReference type="ARBA" id="ARBA00022982"/>
    </source>
</evidence>
<keyword evidence="3 12" id="KW-0812">Transmembrane</keyword>
<dbReference type="CDD" id="cd04216">
    <property type="entry name" value="Phytocyanin"/>
    <property type="match status" value="1"/>
</dbReference>
<evidence type="ECO:0000313" key="16">
    <source>
        <dbReference type="Proteomes" id="UP000593573"/>
    </source>
</evidence>
<evidence type="ECO:0000313" key="15">
    <source>
        <dbReference type="EMBL" id="MBA0653953.1"/>
    </source>
</evidence>
<feature type="transmembrane region" description="Helical" evidence="12">
    <location>
        <begin position="153"/>
        <end position="174"/>
    </location>
</feature>
<evidence type="ECO:0000256" key="8">
    <source>
        <dbReference type="ARBA" id="ARBA00023008"/>
    </source>
</evidence>
<evidence type="ECO:0000256" key="12">
    <source>
        <dbReference type="SAM" id="Phobius"/>
    </source>
</evidence>
<dbReference type="GO" id="GO:0009055">
    <property type="term" value="F:electron transfer activity"/>
    <property type="evidence" value="ECO:0007669"/>
    <property type="project" value="InterPro"/>
</dbReference>
<dbReference type="PROSITE" id="PS51485">
    <property type="entry name" value="PHYTOCYANIN"/>
    <property type="match status" value="1"/>
</dbReference>
<keyword evidence="11" id="KW-0325">Glycoprotein</keyword>
<comment type="caution">
    <text evidence="15">The sequence shown here is derived from an EMBL/GenBank/DDBJ whole genome shotgun (WGS) entry which is preliminary data.</text>
</comment>
<evidence type="ECO:0000259" key="14">
    <source>
        <dbReference type="PROSITE" id="PS51485"/>
    </source>
</evidence>
<dbReference type="Pfam" id="PF02298">
    <property type="entry name" value="Cu_bind_like"/>
    <property type="match status" value="1"/>
</dbReference>
<keyword evidence="6" id="KW-0249">Electron transport</keyword>
<protein>
    <recommendedName>
        <fullName evidence="14">Phytocyanin domain-containing protein</fullName>
    </recommendedName>
</protein>
<sequence>MAIHRSLVIFAIVALKTPAISLATDFVVGDDDGWKLGIKYEDWAKGKQFFVGDTLGKLYHPKPFFLSTMLQFKYNATAHNVYKVKGDNFKSCTVPSNNSLGSFTGNDTIKLATTGNKWYICGVNGHCDGGMKLKITVLDGTAPAPAPSAASTLLATNFQIFLGVIFTITSIVIVY</sequence>
<gene>
    <name evidence="15" type="ORF">Goklo_021050</name>
</gene>
<proteinExistence type="predicted"/>
<keyword evidence="16" id="KW-1185">Reference proteome</keyword>
<dbReference type="GO" id="GO:0009610">
    <property type="term" value="P:response to symbiotic fungus"/>
    <property type="evidence" value="ECO:0007669"/>
    <property type="project" value="UniProtKB-ARBA"/>
</dbReference>
<dbReference type="AlphaFoldDB" id="A0A7J8UU44"/>
<dbReference type="GO" id="GO:0005886">
    <property type="term" value="C:plasma membrane"/>
    <property type="evidence" value="ECO:0007669"/>
    <property type="project" value="TreeGrafter"/>
</dbReference>
<dbReference type="PANTHER" id="PTHR33021:SF481">
    <property type="entry name" value="BLUE COPPER PROTEIN-LIKE"/>
    <property type="match status" value="1"/>
</dbReference>
<feature type="domain" description="Phytocyanin" evidence="14">
    <location>
        <begin position="24"/>
        <end position="139"/>
    </location>
</feature>
<dbReference type="Proteomes" id="UP000593573">
    <property type="component" value="Unassembled WGS sequence"/>
</dbReference>
<organism evidence="15 16">
    <name type="scientific">Gossypium klotzschianum</name>
    <dbReference type="NCBI Taxonomy" id="34286"/>
    <lineage>
        <taxon>Eukaryota</taxon>
        <taxon>Viridiplantae</taxon>
        <taxon>Streptophyta</taxon>
        <taxon>Embryophyta</taxon>
        <taxon>Tracheophyta</taxon>
        <taxon>Spermatophyta</taxon>
        <taxon>Magnoliopsida</taxon>
        <taxon>eudicotyledons</taxon>
        <taxon>Gunneridae</taxon>
        <taxon>Pentapetalae</taxon>
        <taxon>rosids</taxon>
        <taxon>malvids</taxon>
        <taxon>Malvales</taxon>
        <taxon>Malvaceae</taxon>
        <taxon>Malvoideae</taxon>
        <taxon>Gossypium</taxon>
    </lineage>
</organism>
<evidence type="ECO:0000256" key="10">
    <source>
        <dbReference type="ARBA" id="ARBA00023157"/>
    </source>
</evidence>
<evidence type="ECO:0000256" key="1">
    <source>
        <dbReference type="ARBA" id="ARBA00004479"/>
    </source>
</evidence>
<evidence type="ECO:0000256" key="13">
    <source>
        <dbReference type="SAM" id="SignalP"/>
    </source>
</evidence>
<evidence type="ECO:0000256" key="5">
    <source>
        <dbReference type="ARBA" id="ARBA00022729"/>
    </source>
</evidence>
<keyword evidence="9 12" id="KW-0472">Membrane</keyword>
<dbReference type="PANTHER" id="PTHR33021">
    <property type="entry name" value="BLUE COPPER PROTEIN"/>
    <property type="match status" value="1"/>
</dbReference>
<reference evidence="15 16" key="1">
    <citation type="journal article" date="2019" name="Genome Biol. Evol.">
        <title>Insights into the evolution of the New World diploid cottons (Gossypium, subgenus Houzingenia) based on genome sequencing.</title>
        <authorList>
            <person name="Grover C.E."/>
            <person name="Arick M.A. 2nd"/>
            <person name="Thrash A."/>
            <person name="Conover J.L."/>
            <person name="Sanders W.S."/>
            <person name="Peterson D.G."/>
            <person name="Frelichowski J.E."/>
            <person name="Scheffler J.A."/>
            <person name="Scheffler B.E."/>
            <person name="Wendel J.F."/>
        </authorList>
    </citation>
    <scope>NUCLEOTIDE SEQUENCE [LARGE SCALE GENOMIC DNA]</scope>
    <source>
        <strain evidence="15">57</strain>
        <tissue evidence="15">Leaf</tissue>
    </source>
</reference>
<keyword evidence="10" id="KW-1015">Disulfide bond</keyword>
<evidence type="ECO:0000256" key="7">
    <source>
        <dbReference type="ARBA" id="ARBA00022989"/>
    </source>
</evidence>
<evidence type="ECO:0000256" key="11">
    <source>
        <dbReference type="ARBA" id="ARBA00023180"/>
    </source>
</evidence>
<dbReference type="OrthoDB" id="687943at2759"/>
<keyword evidence="7 12" id="KW-1133">Transmembrane helix</keyword>
<evidence type="ECO:0000256" key="3">
    <source>
        <dbReference type="ARBA" id="ARBA00022692"/>
    </source>
</evidence>
<accession>A0A7J8UU44</accession>
<dbReference type="FunFam" id="2.60.40.420:FF:000067">
    <property type="entry name" value="Cupredoxin superfamily protein"/>
    <property type="match status" value="1"/>
</dbReference>
<dbReference type="SUPFAM" id="SSF49503">
    <property type="entry name" value="Cupredoxins"/>
    <property type="match status" value="1"/>
</dbReference>
<comment type="subcellular location">
    <subcellularLocation>
        <location evidence="1">Membrane</location>
        <topology evidence="1">Single-pass type I membrane protein</topology>
    </subcellularLocation>
</comment>
<keyword evidence="4" id="KW-0479">Metal-binding</keyword>
<keyword evidence="2" id="KW-0813">Transport</keyword>
<evidence type="ECO:0000256" key="2">
    <source>
        <dbReference type="ARBA" id="ARBA00022448"/>
    </source>
</evidence>
<feature type="signal peptide" evidence="13">
    <location>
        <begin position="1"/>
        <end position="23"/>
    </location>
</feature>
<keyword evidence="5 13" id="KW-0732">Signal</keyword>
<keyword evidence="8" id="KW-0186">Copper</keyword>
<evidence type="ECO:0000256" key="4">
    <source>
        <dbReference type="ARBA" id="ARBA00022723"/>
    </source>
</evidence>
<dbReference type="GO" id="GO:0046872">
    <property type="term" value="F:metal ion binding"/>
    <property type="evidence" value="ECO:0007669"/>
    <property type="project" value="UniProtKB-KW"/>
</dbReference>
<name>A0A7J8UU44_9ROSI</name>
<dbReference type="EMBL" id="JABFAB010000007">
    <property type="protein sequence ID" value="MBA0653953.1"/>
    <property type="molecule type" value="Genomic_DNA"/>
</dbReference>
<dbReference type="InterPro" id="IPR003245">
    <property type="entry name" value="Phytocyanin_dom"/>
</dbReference>
<dbReference type="InterPro" id="IPR008972">
    <property type="entry name" value="Cupredoxin"/>
</dbReference>
<feature type="chain" id="PRO_5029743806" description="Phytocyanin domain-containing protein" evidence="13">
    <location>
        <begin position="24"/>
        <end position="175"/>
    </location>
</feature>